<dbReference type="RefSeq" id="WP_123039905.1">
    <property type="nucleotide sequence ID" value="NZ_CP033433.1"/>
</dbReference>
<organism evidence="2 3">
    <name type="scientific">Cohnella candidum</name>
    <dbReference type="NCBI Taxonomy" id="2674991"/>
    <lineage>
        <taxon>Bacteria</taxon>
        <taxon>Bacillati</taxon>
        <taxon>Bacillota</taxon>
        <taxon>Bacilli</taxon>
        <taxon>Bacillales</taxon>
        <taxon>Paenibacillaceae</taxon>
        <taxon>Cohnella</taxon>
    </lineage>
</organism>
<gene>
    <name evidence="2" type="ORF">EAV92_04240</name>
</gene>
<proteinExistence type="predicted"/>
<feature type="signal peptide" evidence="1">
    <location>
        <begin position="1"/>
        <end position="23"/>
    </location>
</feature>
<reference evidence="2 3" key="1">
    <citation type="submission" date="2018-10" db="EMBL/GenBank/DDBJ databases">
        <title>Genome Sequence of Cohnella sp.</title>
        <authorList>
            <person name="Srinivasan S."/>
            <person name="Kim M.K."/>
        </authorList>
    </citation>
    <scope>NUCLEOTIDE SEQUENCE [LARGE SCALE GENOMIC DNA]</scope>
    <source>
        <strain evidence="2 3">18JY8-7</strain>
    </source>
</reference>
<evidence type="ECO:0000256" key="1">
    <source>
        <dbReference type="SAM" id="SignalP"/>
    </source>
</evidence>
<evidence type="ECO:0000313" key="2">
    <source>
        <dbReference type="EMBL" id="AYQ71843.1"/>
    </source>
</evidence>
<sequence length="190" mass="21552">MKVRKILMLTMVLTLLFATAAFAESISQNVRVLVNKKEIDGGILVDNKAYLAVGTLAKSLQAFVTWDNDEKKVTISKPNVHMFTMNDNQAFQSVPKDRYKFHVHAQIDSMKTDISSLKFTITDPYGDETLIEARYAGDDNFPSDKEDFLLNTKDISYNFKYAGRYVVRCWMKAVGDSSMQVVSEKSIIIK</sequence>
<dbReference type="AlphaFoldDB" id="A0A3G3JUC6"/>
<name>A0A3G3JUC6_9BACL</name>
<keyword evidence="1" id="KW-0732">Signal</keyword>
<dbReference type="EMBL" id="CP033433">
    <property type="protein sequence ID" value="AYQ71843.1"/>
    <property type="molecule type" value="Genomic_DNA"/>
</dbReference>
<protein>
    <submittedName>
        <fullName evidence="2">Copper amine oxidase</fullName>
    </submittedName>
</protein>
<accession>A0A3G3JUC6</accession>
<dbReference type="Proteomes" id="UP000269097">
    <property type="component" value="Chromosome"/>
</dbReference>
<evidence type="ECO:0000313" key="3">
    <source>
        <dbReference type="Proteomes" id="UP000269097"/>
    </source>
</evidence>
<keyword evidence="3" id="KW-1185">Reference proteome</keyword>
<dbReference type="KEGG" id="coh:EAV92_04240"/>
<feature type="chain" id="PRO_5018150995" evidence="1">
    <location>
        <begin position="24"/>
        <end position="190"/>
    </location>
</feature>